<evidence type="ECO:0000313" key="2">
    <source>
        <dbReference type="Proteomes" id="UP000515162"/>
    </source>
</evidence>
<evidence type="ECO:0000256" key="1">
    <source>
        <dbReference type="SAM" id="MobiDB-lite"/>
    </source>
</evidence>
<feature type="region of interest" description="Disordered" evidence="1">
    <location>
        <begin position="76"/>
        <end position="142"/>
    </location>
</feature>
<dbReference type="RefSeq" id="XP_033166961.1">
    <property type="nucleotide sequence ID" value="XM_033311070.1"/>
</dbReference>
<gene>
    <name evidence="3" type="primary">LOC117145424</name>
</gene>
<organism evidence="2 3">
    <name type="scientific">Drosophila mauritiana</name>
    <name type="common">Fruit fly</name>
    <dbReference type="NCBI Taxonomy" id="7226"/>
    <lineage>
        <taxon>Eukaryota</taxon>
        <taxon>Metazoa</taxon>
        <taxon>Ecdysozoa</taxon>
        <taxon>Arthropoda</taxon>
        <taxon>Hexapoda</taxon>
        <taxon>Insecta</taxon>
        <taxon>Pterygota</taxon>
        <taxon>Neoptera</taxon>
        <taxon>Endopterygota</taxon>
        <taxon>Diptera</taxon>
        <taxon>Brachycera</taxon>
        <taxon>Muscomorpha</taxon>
        <taxon>Ephydroidea</taxon>
        <taxon>Drosophilidae</taxon>
        <taxon>Drosophila</taxon>
        <taxon>Sophophora</taxon>
    </lineage>
</organism>
<name>A0A6P8KUP0_DROMA</name>
<reference evidence="3" key="1">
    <citation type="submission" date="2025-08" db="UniProtKB">
        <authorList>
            <consortium name="RefSeq"/>
        </authorList>
    </citation>
    <scope>IDENTIFICATION</scope>
    <source>
        <strain evidence="3">Mau12</strain>
        <tissue evidence="3">Whole Body</tissue>
    </source>
</reference>
<proteinExistence type="predicted"/>
<sequence length="142" mass="13407">MHQTIRDFVESIETLPVISSRSFLENAHIVCLALATILLVAGSSAATYDPVAAQLLDVDAGVQAPVAERQARQFGGGFGGRPGGGFGGPGGGFGGRPGGGFGGPGGGFGGQGGFGGGGFGGRPGGGFGGPGGGFGGPGGFPG</sequence>
<dbReference type="GeneID" id="117145424"/>
<protein>
    <submittedName>
        <fullName evidence="3">Glycine-rich RNA-binding protein 2</fullName>
    </submittedName>
</protein>
<evidence type="ECO:0000313" key="3">
    <source>
        <dbReference type="RefSeq" id="XP_033166961.1"/>
    </source>
</evidence>
<keyword evidence="2" id="KW-1185">Reference proteome</keyword>
<dbReference type="AlphaFoldDB" id="A0A6P8KUP0"/>
<accession>A0A6P8KUP0</accession>
<dbReference type="Proteomes" id="UP000515162">
    <property type="component" value="Chromosome 3R"/>
</dbReference>